<evidence type="ECO:0000313" key="2">
    <source>
        <dbReference type="Proteomes" id="UP000015453"/>
    </source>
</evidence>
<name>S8CZ34_9LAMI</name>
<proteinExistence type="predicted"/>
<keyword evidence="2" id="KW-1185">Reference proteome</keyword>
<accession>S8CZ34</accession>
<protein>
    <submittedName>
        <fullName evidence="1">Uncharacterized protein</fullName>
    </submittedName>
</protein>
<organism evidence="1 2">
    <name type="scientific">Genlisea aurea</name>
    <dbReference type="NCBI Taxonomy" id="192259"/>
    <lineage>
        <taxon>Eukaryota</taxon>
        <taxon>Viridiplantae</taxon>
        <taxon>Streptophyta</taxon>
        <taxon>Embryophyta</taxon>
        <taxon>Tracheophyta</taxon>
        <taxon>Spermatophyta</taxon>
        <taxon>Magnoliopsida</taxon>
        <taxon>eudicotyledons</taxon>
        <taxon>Gunneridae</taxon>
        <taxon>Pentapetalae</taxon>
        <taxon>asterids</taxon>
        <taxon>lamiids</taxon>
        <taxon>Lamiales</taxon>
        <taxon>Lentibulariaceae</taxon>
        <taxon>Genlisea</taxon>
    </lineage>
</organism>
<feature type="non-terminal residue" evidence="1">
    <location>
        <position position="1"/>
    </location>
</feature>
<evidence type="ECO:0000313" key="1">
    <source>
        <dbReference type="EMBL" id="EPS70321.1"/>
    </source>
</evidence>
<dbReference type="AlphaFoldDB" id="S8CZ34"/>
<comment type="caution">
    <text evidence="1">The sequence shown here is derived from an EMBL/GenBank/DDBJ whole genome shotgun (WGS) entry which is preliminary data.</text>
</comment>
<dbReference type="Proteomes" id="UP000015453">
    <property type="component" value="Unassembled WGS sequence"/>
</dbReference>
<dbReference type="EMBL" id="AUSU01001727">
    <property type="protein sequence ID" value="EPS70321.1"/>
    <property type="molecule type" value="Genomic_DNA"/>
</dbReference>
<sequence>LEYCRPLHSNAVPLVSNDEQEHGHCLILDSKNKVMSLSQNQIDEAMQPIRHNSCVSDVGGLPNALLPVPSIG</sequence>
<feature type="non-terminal residue" evidence="1">
    <location>
        <position position="72"/>
    </location>
</feature>
<dbReference type="OrthoDB" id="1931055at2759"/>
<reference evidence="1 2" key="1">
    <citation type="journal article" date="2013" name="BMC Genomics">
        <title>The miniature genome of a carnivorous plant Genlisea aurea contains a low number of genes and short non-coding sequences.</title>
        <authorList>
            <person name="Leushkin E.V."/>
            <person name="Sutormin R.A."/>
            <person name="Nabieva E.R."/>
            <person name="Penin A.A."/>
            <person name="Kondrashov A.S."/>
            <person name="Logacheva M.D."/>
        </authorList>
    </citation>
    <scope>NUCLEOTIDE SEQUENCE [LARGE SCALE GENOMIC DNA]</scope>
</reference>
<gene>
    <name evidence="1" type="ORF">M569_04438</name>
</gene>